<protein>
    <submittedName>
        <fullName evidence="1">Unannotated protein</fullName>
    </submittedName>
</protein>
<reference evidence="1" key="1">
    <citation type="submission" date="2020-05" db="EMBL/GenBank/DDBJ databases">
        <authorList>
            <person name="Chiriac C."/>
            <person name="Salcher M."/>
            <person name="Ghai R."/>
            <person name="Kavagutti S V."/>
        </authorList>
    </citation>
    <scope>NUCLEOTIDE SEQUENCE</scope>
</reference>
<organism evidence="1">
    <name type="scientific">freshwater metagenome</name>
    <dbReference type="NCBI Taxonomy" id="449393"/>
    <lineage>
        <taxon>unclassified sequences</taxon>
        <taxon>metagenomes</taxon>
        <taxon>ecological metagenomes</taxon>
    </lineage>
</organism>
<accession>A0A6J6B8E3</accession>
<dbReference type="Pfam" id="PF08310">
    <property type="entry name" value="LGFP"/>
    <property type="match status" value="1"/>
</dbReference>
<proteinExistence type="predicted"/>
<dbReference type="InterPro" id="IPR013207">
    <property type="entry name" value="LGFP"/>
</dbReference>
<evidence type="ECO:0000313" key="1">
    <source>
        <dbReference type="EMBL" id="CAB4534573.1"/>
    </source>
</evidence>
<sequence>MSNFWKRVFAAVATTVTVAAGLLIPTSVNALTLSGDDFMAGEIVSDPQFFDQNAMTAQEIQAFLSKKVRQCGSLNLCLSVYTQDTFTREATSVQGDGADPLCGKYDGAKNETAAQIIFKVQRACNISAKVILVLLQKEQGLITNFNPTADKLKIATGYACPDTAPCDAKYFGFYNQVYSAASQLKRYTEPASSFYNSKPVGVRSPILLHPNARCGTKLVKIKNLATHALYIYTPYTPNDAALANLTGIGDSCSSYGNSNFWEYYSYWFDAHANLSSEIDDQGDAITSDWGTLIDDSSCTETANTCSADFDNAVATWNIIAGLKYVTGPIATKYKSAGGVSGQLGTISRPTETINGGSNGDGSRQKFLNGFIYRDPTDATFIVLNDVFLYYSETGGPSGSLGWPTSDASCTDGNCGQDFAGGYVMSSQNNTFLVLDGAIGEYLQANGGINSPWGLPLSAAETRTFGSFGTGRIQQFENGTVYEKDDTAYLVADALAAALADVGGVEVVGWPLAEPVRTGGTLSQLYSAGRVVKVGSEQGVLIPTDSLKALRLAGGMSGYLGVPTSNAMEYKGKDGYLGSKQAFEGGTIVRGPADAFAMPDALWDAYLTKNGAKGKYGWPVGNAKSTSRYWTQSFQRGSIRVSR</sequence>
<name>A0A6J6B8E3_9ZZZZ</name>
<dbReference type="EMBL" id="CAEZSG010000040">
    <property type="protein sequence ID" value="CAB4534573.1"/>
    <property type="molecule type" value="Genomic_DNA"/>
</dbReference>
<dbReference type="AlphaFoldDB" id="A0A6J6B8E3"/>
<gene>
    <name evidence="1" type="ORF">UFOPK1413_00377</name>
</gene>